<dbReference type="EMBL" id="DXEZ01000087">
    <property type="protein sequence ID" value="HIX53981.1"/>
    <property type="molecule type" value="Genomic_DNA"/>
</dbReference>
<organism evidence="1 2">
    <name type="scientific">Candidatus Sphingobacterium stercoripullorum</name>
    <dbReference type="NCBI Taxonomy" id="2838759"/>
    <lineage>
        <taxon>Bacteria</taxon>
        <taxon>Pseudomonadati</taxon>
        <taxon>Bacteroidota</taxon>
        <taxon>Sphingobacteriia</taxon>
        <taxon>Sphingobacteriales</taxon>
        <taxon>Sphingobacteriaceae</taxon>
        <taxon>Sphingobacterium</taxon>
    </lineage>
</organism>
<dbReference type="PROSITE" id="PS51257">
    <property type="entry name" value="PROKAR_LIPOPROTEIN"/>
    <property type="match status" value="1"/>
</dbReference>
<accession>A0A9D2AYM9</accession>
<protein>
    <recommendedName>
        <fullName evidence="3">N-acetylneuraminate epimerase</fullName>
    </recommendedName>
</protein>
<gene>
    <name evidence="1" type="ORF">H9853_03060</name>
</gene>
<dbReference type="Gene3D" id="2.120.10.80">
    <property type="entry name" value="Kelch-type beta propeller"/>
    <property type="match status" value="1"/>
</dbReference>
<dbReference type="SUPFAM" id="SSF117281">
    <property type="entry name" value="Kelch motif"/>
    <property type="match status" value="1"/>
</dbReference>
<evidence type="ECO:0000313" key="2">
    <source>
        <dbReference type="Proteomes" id="UP000824156"/>
    </source>
</evidence>
<dbReference type="Pfam" id="PF24996">
    <property type="entry name" value="NANM"/>
    <property type="match status" value="1"/>
</dbReference>
<reference evidence="1" key="1">
    <citation type="journal article" date="2021" name="PeerJ">
        <title>Extensive microbial diversity within the chicken gut microbiome revealed by metagenomics and culture.</title>
        <authorList>
            <person name="Gilroy R."/>
            <person name="Ravi A."/>
            <person name="Getino M."/>
            <person name="Pursley I."/>
            <person name="Horton D.L."/>
            <person name="Alikhan N.F."/>
            <person name="Baker D."/>
            <person name="Gharbi K."/>
            <person name="Hall N."/>
            <person name="Watson M."/>
            <person name="Adriaenssens E.M."/>
            <person name="Foster-Nyarko E."/>
            <person name="Jarju S."/>
            <person name="Secka A."/>
            <person name="Antonio M."/>
            <person name="Oren A."/>
            <person name="Chaudhuri R.R."/>
            <person name="La Ragione R."/>
            <person name="Hildebrand F."/>
            <person name="Pallen M.J."/>
        </authorList>
    </citation>
    <scope>NUCLEOTIDE SEQUENCE</scope>
    <source>
        <strain evidence="1">1719</strain>
    </source>
</reference>
<dbReference type="AlphaFoldDB" id="A0A9D2AYM9"/>
<dbReference type="Proteomes" id="UP000824156">
    <property type="component" value="Unassembled WGS sequence"/>
</dbReference>
<dbReference type="InterPro" id="IPR056734">
    <property type="entry name" value="NANM"/>
</dbReference>
<proteinExistence type="predicted"/>
<evidence type="ECO:0008006" key="3">
    <source>
        <dbReference type="Google" id="ProtNLM"/>
    </source>
</evidence>
<sequence>MNLNQFKLGAIAILGILLLLGCNRPSSPSISWEKLEAGMIMPDNGLAGALIGTSNNQLIVAGGANFPESMPWEGGAKKYHKALYIYDIDSGKIVPKRREQLAIAKGYTANAQFKKGFVCAGGENNTEVFPSVDYFYMKGDSLIRESLIDLPMPLTGGALVNIHDDLYYIGGHNKSLVSNKVWRLSANDTQWTELVSLPKAISSPVGLSWNDKILVAGGRASKKNAASEFYSEVYLLDPISKELSLLESLPTRLAAGTGVVDSNGGVWVFGGDLGEVYNKTEELLLAIDLAEDEALKSQLIAQKDSLQMNHPGFDRNIYYFDGDSWSIKTALPFDMPVTTTALIQGDLIIIPNGEIRAGVRTHCFLLGNLKE</sequence>
<comment type="caution">
    <text evidence="1">The sequence shown here is derived from an EMBL/GenBank/DDBJ whole genome shotgun (WGS) entry which is preliminary data.</text>
</comment>
<dbReference type="PANTHER" id="PTHR23244">
    <property type="entry name" value="KELCH REPEAT DOMAIN"/>
    <property type="match status" value="1"/>
</dbReference>
<dbReference type="InterPro" id="IPR015915">
    <property type="entry name" value="Kelch-typ_b-propeller"/>
</dbReference>
<reference evidence="1" key="2">
    <citation type="submission" date="2021-04" db="EMBL/GenBank/DDBJ databases">
        <authorList>
            <person name="Gilroy R."/>
        </authorList>
    </citation>
    <scope>NUCLEOTIDE SEQUENCE</scope>
    <source>
        <strain evidence="1">1719</strain>
    </source>
</reference>
<evidence type="ECO:0000313" key="1">
    <source>
        <dbReference type="EMBL" id="HIX53981.1"/>
    </source>
</evidence>
<name>A0A9D2AYM9_9SPHI</name>